<dbReference type="KEGG" id="halu:HUG12_00875"/>
<reference evidence="4 5" key="1">
    <citation type="submission" date="2020-06" db="EMBL/GenBank/DDBJ databases">
        <title>NJ-3-1, isolated from saline soil.</title>
        <authorList>
            <person name="Cui H.L."/>
            <person name="Shi X."/>
        </authorList>
    </citation>
    <scope>NUCLEOTIDE SEQUENCE [LARGE SCALE GENOMIC DNA]</scope>
    <source>
        <strain evidence="4 5">NJ-3-1</strain>
    </source>
</reference>
<dbReference type="RefSeq" id="WP_179266966.1">
    <property type="nucleotide sequence ID" value="NZ_CP058579.1"/>
</dbReference>
<name>A0A7D5Q9V9_9EURY</name>
<keyword evidence="2" id="KW-0812">Transmembrane</keyword>
<dbReference type="InterPro" id="IPR025403">
    <property type="entry name" value="TgpA-like_C"/>
</dbReference>
<dbReference type="OrthoDB" id="206550at2157"/>
<feature type="transmembrane region" description="Helical" evidence="2">
    <location>
        <begin position="145"/>
        <end position="171"/>
    </location>
</feature>
<keyword evidence="2" id="KW-0472">Membrane</keyword>
<proteinExistence type="predicted"/>
<evidence type="ECO:0000256" key="2">
    <source>
        <dbReference type="SAM" id="Phobius"/>
    </source>
</evidence>
<keyword evidence="5" id="KW-1185">Reference proteome</keyword>
<evidence type="ECO:0000259" key="3">
    <source>
        <dbReference type="Pfam" id="PF13559"/>
    </source>
</evidence>
<organism evidence="4 5">
    <name type="scientific">Halorarum salinum</name>
    <dbReference type="NCBI Taxonomy" id="2743089"/>
    <lineage>
        <taxon>Archaea</taxon>
        <taxon>Methanobacteriati</taxon>
        <taxon>Methanobacteriota</taxon>
        <taxon>Stenosarchaea group</taxon>
        <taxon>Halobacteria</taxon>
        <taxon>Halobacteriales</taxon>
        <taxon>Haloferacaceae</taxon>
        <taxon>Halorarum</taxon>
    </lineage>
</organism>
<accession>A0A7D5Q9V9</accession>
<dbReference type="Pfam" id="PF13559">
    <property type="entry name" value="DUF4129"/>
    <property type="match status" value="1"/>
</dbReference>
<evidence type="ECO:0000313" key="4">
    <source>
        <dbReference type="EMBL" id="QLG60380.1"/>
    </source>
</evidence>
<dbReference type="AlphaFoldDB" id="A0A7D5Q9V9"/>
<gene>
    <name evidence="4" type="ORF">HUG12_00875</name>
</gene>
<feature type="domain" description="Protein-glutamine gamma-glutamyltransferase-like C-terminal" evidence="3">
    <location>
        <begin position="213"/>
        <end position="277"/>
    </location>
</feature>
<sequence length="291" mass="30094">MTGEQALSAALALCCLFALGTSAATLDASVDTTPDDVIELDMDSIPLPSDEVGSLKEQLQSEPGEGDRQSAEGDSDPSAGEPSDGSEQSGEASERSDETSGGSADDGSQESGSDAESEDRSAPTAEGDEEPGPVTESNLFDRLLALLRALLGLLSSLLPVLLLLGVVAAAVRHPRRLEALFAAVLERFGPARNGGASGPGAPLVSSPSNDVARTWCEMARRLDLDDDLAATPGDVAAAAVQAGVDPEVARQVTEPFEEVTYGDAPVTEGRLARAREGIERFRAQYRGEGGE</sequence>
<dbReference type="GeneID" id="56035968"/>
<dbReference type="EMBL" id="CP058579">
    <property type="protein sequence ID" value="QLG60380.1"/>
    <property type="molecule type" value="Genomic_DNA"/>
</dbReference>
<evidence type="ECO:0000256" key="1">
    <source>
        <dbReference type="SAM" id="MobiDB-lite"/>
    </source>
</evidence>
<keyword evidence="2" id="KW-1133">Transmembrane helix</keyword>
<dbReference type="Proteomes" id="UP000509626">
    <property type="component" value="Chromosome"/>
</dbReference>
<feature type="region of interest" description="Disordered" evidence="1">
    <location>
        <begin position="40"/>
        <end position="134"/>
    </location>
</feature>
<protein>
    <submittedName>
        <fullName evidence="4">DUF4129 domain-containing protein</fullName>
    </submittedName>
</protein>
<evidence type="ECO:0000313" key="5">
    <source>
        <dbReference type="Proteomes" id="UP000509626"/>
    </source>
</evidence>